<proteinExistence type="predicted"/>
<feature type="chain" id="PRO_5040857912" description="GPI anchored serine-threonine rich protein" evidence="1">
    <location>
        <begin position="21"/>
        <end position="193"/>
    </location>
</feature>
<organism evidence="2 3">
    <name type="scientific">Penicillium cf. griseofulvum</name>
    <dbReference type="NCBI Taxonomy" id="2972120"/>
    <lineage>
        <taxon>Eukaryota</taxon>
        <taxon>Fungi</taxon>
        <taxon>Dikarya</taxon>
        <taxon>Ascomycota</taxon>
        <taxon>Pezizomycotina</taxon>
        <taxon>Eurotiomycetes</taxon>
        <taxon>Eurotiomycetidae</taxon>
        <taxon>Eurotiales</taxon>
        <taxon>Aspergillaceae</taxon>
        <taxon>Penicillium</taxon>
    </lineage>
</organism>
<sequence>MHYSKSTLPFILVTATLASADTKATLADSVMSTTCASENILRQCIQSMQSNLENCAPDDWSCQCASSTNMVYCYKNCPEDSSKKDVESTRQQICANAKAYAPTSTAAFGVSSSMSSASTVSPTARDVAIMSTDIDDGTDISDSEENDFQEGHPKKLYSGLEANSIPRTEQGTASGLRVTGWFGFLGLALGVIF</sequence>
<comment type="caution">
    <text evidence="2">The sequence shown here is derived from an EMBL/GenBank/DDBJ whole genome shotgun (WGS) entry which is preliminary data.</text>
</comment>
<protein>
    <recommendedName>
        <fullName evidence="4">GPI anchored serine-threonine rich protein</fullName>
    </recommendedName>
</protein>
<keyword evidence="3" id="KW-1185">Reference proteome</keyword>
<evidence type="ECO:0000256" key="1">
    <source>
        <dbReference type="SAM" id="SignalP"/>
    </source>
</evidence>
<reference evidence="2" key="1">
    <citation type="submission" date="2022-11" db="EMBL/GenBank/DDBJ databases">
        <authorList>
            <person name="Petersen C."/>
        </authorList>
    </citation>
    <scope>NUCLEOTIDE SEQUENCE</scope>
    <source>
        <strain evidence="2">IBT 16849</strain>
    </source>
</reference>
<evidence type="ECO:0000313" key="2">
    <source>
        <dbReference type="EMBL" id="KAJ5185907.1"/>
    </source>
</evidence>
<name>A0A9W9IXT4_9EURO</name>
<dbReference type="AlphaFoldDB" id="A0A9W9IXT4"/>
<dbReference type="EMBL" id="JAPQKP010000006">
    <property type="protein sequence ID" value="KAJ5185907.1"/>
    <property type="molecule type" value="Genomic_DNA"/>
</dbReference>
<gene>
    <name evidence="2" type="ORF">N7472_010747</name>
</gene>
<reference evidence="2" key="2">
    <citation type="journal article" date="2023" name="IMA Fungus">
        <title>Comparative genomic study of the Penicillium genus elucidates a diverse pangenome and 15 lateral gene transfer events.</title>
        <authorList>
            <person name="Petersen C."/>
            <person name="Sorensen T."/>
            <person name="Nielsen M.R."/>
            <person name="Sondergaard T.E."/>
            <person name="Sorensen J.L."/>
            <person name="Fitzpatrick D.A."/>
            <person name="Frisvad J.C."/>
            <person name="Nielsen K.L."/>
        </authorList>
    </citation>
    <scope>NUCLEOTIDE SEQUENCE</scope>
    <source>
        <strain evidence="2">IBT 16849</strain>
    </source>
</reference>
<dbReference type="OrthoDB" id="2507140at2759"/>
<keyword evidence="1" id="KW-0732">Signal</keyword>
<accession>A0A9W9IXT4</accession>
<feature type="signal peptide" evidence="1">
    <location>
        <begin position="1"/>
        <end position="20"/>
    </location>
</feature>
<dbReference type="Proteomes" id="UP001150879">
    <property type="component" value="Unassembled WGS sequence"/>
</dbReference>
<evidence type="ECO:0008006" key="4">
    <source>
        <dbReference type="Google" id="ProtNLM"/>
    </source>
</evidence>
<evidence type="ECO:0000313" key="3">
    <source>
        <dbReference type="Proteomes" id="UP001150879"/>
    </source>
</evidence>